<gene>
    <name evidence="2" type="ORF">AFERRI_100033</name>
    <name evidence="3" type="ORF">AFERRI_50002</name>
</gene>
<dbReference type="AlphaFoldDB" id="A0A060UP71"/>
<keyword evidence="4" id="KW-1185">Reference proteome</keyword>
<feature type="region of interest" description="Disordered" evidence="1">
    <location>
        <begin position="21"/>
        <end position="49"/>
    </location>
</feature>
<evidence type="ECO:0000256" key="1">
    <source>
        <dbReference type="SAM" id="MobiDB-lite"/>
    </source>
</evidence>
<evidence type="ECO:0000313" key="4">
    <source>
        <dbReference type="Proteomes" id="UP000193925"/>
    </source>
</evidence>
<reference evidence="2" key="1">
    <citation type="submission" date="2014-03" db="EMBL/GenBank/DDBJ databases">
        <authorList>
            <person name="Genoscope - CEA"/>
        </authorList>
    </citation>
    <scope>NUCLEOTIDE SEQUENCE [LARGE SCALE GENOMIC DNA]</scope>
    <source>
        <strain evidence="2">CF27</strain>
    </source>
</reference>
<sequence length="49" mass="5382">MQDMLFGAALALLADGAVIEQNRRHRHLSPTESSTRARPCPSLAASYRD</sequence>
<dbReference type="EMBL" id="CCCS020000002">
    <property type="protein sequence ID" value="CDQ08598.1"/>
    <property type="molecule type" value="Genomic_DNA"/>
</dbReference>
<evidence type="ECO:0000313" key="3">
    <source>
        <dbReference type="EMBL" id="SMH66801.1"/>
    </source>
</evidence>
<protein>
    <submittedName>
        <fullName evidence="2">Uncharacterized protein</fullName>
    </submittedName>
</protein>
<accession>A0A060UP71</accession>
<dbReference type="EMBL" id="LT841305">
    <property type="protein sequence ID" value="SMH66801.1"/>
    <property type="molecule type" value="Genomic_DNA"/>
</dbReference>
<dbReference type="Proteomes" id="UP000193925">
    <property type="component" value="Chromosome AFERRI"/>
</dbReference>
<reference evidence="2" key="2">
    <citation type="submission" date="2014-07" db="EMBL/GenBank/DDBJ databases">
        <title>Initial genome analysis of the psychrotolerant acidophile Acidithiobacillus ferrivorans CF27: insights into iron and sulfur oxidation pathways and into biofilm formation.</title>
        <authorList>
            <person name="Talla E."/>
            <person name="Hedrich S."/>
            <person name="Mangenot S."/>
            <person name="Ji B."/>
            <person name="Johnson D.B."/>
            <person name="Barbe V."/>
            <person name="Bonnefoy V."/>
        </authorList>
    </citation>
    <scope>NUCLEOTIDE SEQUENCE [LARGE SCALE GENOMIC DNA]</scope>
    <source>
        <strain evidence="2">CF27</strain>
    </source>
</reference>
<evidence type="ECO:0000313" key="2">
    <source>
        <dbReference type="EMBL" id="CDQ08598.1"/>
    </source>
</evidence>
<reference evidence="3 4" key="3">
    <citation type="submission" date="2017-03" db="EMBL/GenBank/DDBJ databases">
        <authorList>
            <person name="Regsiter A."/>
            <person name="William W."/>
        </authorList>
    </citation>
    <scope>NUCLEOTIDE SEQUENCE [LARGE SCALE GENOMIC DNA]</scope>
    <source>
        <strain evidence="3">PRJEB5721</strain>
    </source>
</reference>
<proteinExistence type="predicted"/>
<name>A0A060UP71_9PROT</name>
<organism evidence="2">
    <name type="scientific">Acidithiobacillus ferrivorans</name>
    <dbReference type="NCBI Taxonomy" id="160808"/>
    <lineage>
        <taxon>Bacteria</taxon>
        <taxon>Pseudomonadati</taxon>
        <taxon>Pseudomonadota</taxon>
        <taxon>Acidithiobacillia</taxon>
        <taxon>Acidithiobacillales</taxon>
        <taxon>Acidithiobacillaceae</taxon>
        <taxon>Acidithiobacillus</taxon>
    </lineage>
</organism>